<dbReference type="GO" id="GO:0005778">
    <property type="term" value="C:peroxisomal membrane"/>
    <property type="evidence" value="ECO:0007669"/>
    <property type="project" value="UniProtKB-SubCell"/>
</dbReference>
<evidence type="ECO:0000256" key="1">
    <source>
        <dbReference type="ARBA" id="ARBA00004585"/>
    </source>
</evidence>
<keyword evidence="13" id="KW-1185">Reference proteome</keyword>
<dbReference type="Pfam" id="PF00153">
    <property type="entry name" value="Mito_carr"/>
    <property type="match status" value="3"/>
</dbReference>
<evidence type="ECO:0000313" key="12">
    <source>
        <dbReference type="EMBL" id="KXS12500.1"/>
    </source>
</evidence>
<feature type="repeat" description="Solcar" evidence="9">
    <location>
        <begin position="87"/>
        <end position="183"/>
    </location>
</feature>
<dbReference type="GO" id="GO:0080122">
    <property type="term" value="F:AMP transmembrane transporter activity"/>
    <property type="evidence" value="ECO:0007669"/>
    <property type="project" value="TreeGrafter"/>
</dbReference>
<comment type="similarity">
    <text evidence="2 10">Belongs to the mitochondrial carrier (TC 2.A.29) family.</text>
</comment>
<dbReference type="GO" id="GO:0015217">
    <property type="term" value="F:ADP transmembrane transporter activity"/>
    <property type="evidence" value="ECO:0007669"/>
    <property type="project" value="TreeGrafter"/>
</dbReference>
<evidence type="ECO:0000256" key="4">
    <source>
        <dbReference type="ARBA" id="ARBA00022692"/>
    </source>
</evidence>
<dbReference type="SUPFAM" id="SSF103506">
    <property type="entry name" value="Mitochondrial carrier"/>
    <property type="match status" value="1"/>
</dbReference>
<dbReference type="InterPro" id="IPR018108">
    <property type="entry name" value="MCP_transmembrane"/>
</dbReference>
<protein>
    <submittedName>
        <fullName evidence="12">Mitochondrial carrier</fullName>
    </submittedName>
</protein>
<evidence type="ECO:0000256" key="2">
    <source>
        <dbReference type="ARBA" id="ARBA00006375"/>
    </source>
</evidence>
<feature type="transmembrane region" description="Helical" evidence="11">
    <location>
        <begin position="197"/>
        <end position="222"/>
    </location>
</feature>
<evidence type="ECO:0000256" key="6">
    <source>
        <dbReference type="ARBA" id="ARBA00022989"/>
    </source>
</evidence>
<evidence type="ECO:0000256" key="8">
    <source>
        <dbReference type="ARBA" id="ARBA00023140"/>
    </source>
</evidence>
<dbReference type="PANTHER" id="PTHR45939:SF5">
    <property type="entry name" value="PEROXISOMAL MEMBRANE PROTEIN PMP34"/>
    <property type="match status" value="1"/>
</dbReference>
<proteinExistence type="inferred from homology"/>
<dbReference type="AlphaFoldDB" id="A0A139A6P3"/>
<accession>A0A139A6P3</accession>
<feature type="transmembrane region" description="Helical" evidence="11">
    <location>
        <begin position="156"/>
        <end position="177"/>
    </location>
</feature>
<dbReference type="InterPro" id="IPR052217">
    <property type="entry name" value="Mito/Peroxisomal_Carrier"/>
</dbReference>
<comment type="subcellular location">
    <subcellularLocation>
        <location evidence="1">Peroxisome membrane</location>
        <topology evidence="1">Multi-pass membrane protein</topology>
    </subcellularLocation>
</comment>
<dbReference type="OrthoDB" id="2019556at2759"/>
<feature type="repeat" description="Solcar" evidence="9">
    <location>
        <begin position="1"/>
        <end position="72"/>
    </location>
</feature>
<keyword evidence="6 11" id="KW-1133">Transmembrane helix</keyword>
<evidence type="ECO:0000256" key="7">
    <source>
        <dbReference type="ARBA" id="ARBA00023136"/>
    </source>
</evidence>
<dbReference type="GO" id="GO:0005347">
    <property type="term" value="F:ATP transmembrane transporter activity"/>
    <property type="evidence" value="ECO:0007669"/>
    <property type="project" value="TreeGrafter"/>
</dbReference>
<evidence type="ECO:0000256" key="9">
    <source>
        <dbReference type="PROSITE-ProRule" id="PRU00282"/>
    </source>
</evidence>
<dbReference type="GO" id="GO:0015230">
    <property type="term" value="F:FAD transmembrane transporter activity"/>
    <property type="evidence" value="ECO:0007669"/>
    <property type="project" value="TreeGrafter"/>
</dbReference>
<dbReference type="STRING" id="1344416.A0A139A6P3"/>
<dbReference type="Gene3D" id="1.50.40.10">
    <property type="entry name" value="Mitochondrial carrier domain"/>
    <property type="match status" value="1"/>
</dbReference>
<evidence type="ECO:0000256" key="3">
    <source>
        <dbReference type="ARBA" id="ARBA00022448"/>
    </source>
</evidence>
<name>A0A139A6P3_GONPJ</name>
<dbReference type="GO" id="GO:0051724">
    <property type="term" value="F:NAD transmembrane transporter activity"/>
    <property type="evidence" value="ECO:0007669"/>
    <property type="project" value="TreeGrafter"/>
</dbReference>
<sequence>MAITYPLITVSTRNQVDKSRAAAGFFGQWQTAREIWRDEGVVGFYSGIDSAMFGNALTNGVYYFWYEGVKLGIAASKERAGLASNTLSTPEAMLAGALAGAATAIITNPIWVVMTRTIARRSEMSKLEGTQSAPGTGLSTFSVAADVFQKDGVTGFFTGLVPALILVINPIIQYSAFERMKQRLESFRGARQTSGPLLNDLDFFCLGALSKLIATGLTYPYIVIKSRMQLRQGPDEETRYSSVWDAFSKIFRVEGLGGFYKGLESKLLQSIMTAALLFFSKEIIFRYTLRLITFLRALRASRKVKIN</sequence>
<reference evidence="12 13" key="1">
    <citation type="journal article" date="2015" name="Genome Biol. Evol.">
        <title>Phylogenomic analyses indicate that early fungi evolved digesting cell walls of algal ancestors of land plants.</title>
        <authorList>
            <person name="Chang Y."/>
            <person name="Wang S."/>
            <person name="Sekimoto S."/>
            <person name="Aerts A.L."/>
            <person name="Choi C."/>
            <person name="Clum A."/>
            <person name="LaButti K.M."/>
            <person name="Lindquist E.A."/>
            <person name="Yee Ngan C."/>
            <person name="Ohm R.A."/>
            <person name="Salamov A.A."/>
            <person name="Grigoriev I.V."/>
            <person name="Spatafora J.W."/>
            <person name="Berbee M.L."/>
        </authorList>
    </citation>
    <scope>NUCLEOTIDE SEQUENCE [LARGE SCALE GENOMIC DNA]</scope>
    <source>
        <strain evidence="12 13">JEL478</strain>
    </source>
</reference>
<evidence type="ECO:0000256" key="10">
    <source>
        <dbReference type="RuleBase" id="RU000488"/>
    </source>
</evidence>
<feature type="repeat" description="Solcar" evidence="9">
    <location>
        <begin position="198"/>
        <end position="287"/>
    </location>
</feature>
<dbReference type="PROSITE" id="PS50920">
    <property type="entry name" value="SOLCAR"/>
    <property type="match status" value="3"/>
</dbReference>
<dbReference type="GO" id="GO:0015228">
    <property type="term" value="F:coenzyme A transmembrane transporter activity"/>
    <property type="evidence" value="ECO:0007669"/>
    <property type="project" value="TreeGrafter"/>
</dbReference>
<keyword evidence="8" id="KW-0576">Peroxisome</keyword>
<organism evidence="12 13">
    <name type="scientific">Gonapodya prolifera (strain JEL478)</name>
    <name type="common">Monoblepharis prolifera</name>
    <dbReference type="NCBI Taxonomy" id="1344416"/>
    <lineage>
        <taxon>Eukaryota</taxon>
        <taxon>Fungi</taxon>
        <taxon>Fungi incertae sedis</taxon>
        <taxon>Chytridiomycota</taxon>
        <taxon>Chytridiomycota incertae sedis</taxon>
        <taxon>Monoblepharidomycetes</taxon>
        <taxon>Monoblepharidales</taxon>
        <taxon>Gonapodyaceae</taxon>
        <taxon>Gonapodya</taxon>
    </lineage>
</organism>
<keyword evidence="3 10" id="KW-0813">Transport</keyword>
<feature type="transmembrane region" description="Helical" evidence="11">
    <location>
        <begin position="92"/>
        <end position="114"/>
    </location>
</feature>
<dbReference type="InterPro" id="IPR023395">
    <property type="entry name" value="MCP_dom_sf"/>
</dbReference>
<dbReference type="PANTHER" id="PTHR45939">
    <property type="entry name" value="PEROXISOMAL MEMBRANE PROTEIN PMP34-RELATED"/>
    <property type="match status" value="1"/>
</dbReference>
<dbReference type="Proteomes" id="UP000070544">
    <property type="component" value="Unassembled WGS sequence"/>
</dbReference>
<evidence type="ECO:0000256" key="5">
    <source>
        <dbReference type="ARBA" id="ARBA00022737"/>
    </source>
</evidence>
<keyword evidence="5" id="KW-0677">Repeat</keyword>
<keyword evidence="4 9" id="KW-0812">Transmembrane</keyword>
<evidence type="ECO:0000313" key="13">
    <source>
        <dbReference type="Proteomes" id="UP000070544"/>
    </source>
</evidence>
<evidence type="ECO:0000256" key="11">
    <source>
        <dbReference type="SAM" id="Phobius"/>
    </source>
</evidence>
<keyword evidence="7 9" id="KW-0472">Membrane</keyword>
<dbReference type="GO" id="GO:0044610">
    <property type="term" value="F:FMN transmembrane transporter activity"/>
    <property type="evidence" value="ECO:0007669"/>
    <property type="project" value="TreeGrafter"/>
</dbReference>
<gene>
    <name evidence="12" type="ORF">M427DRAFT_114004</name>
</gene>
<dbReference type="EMBL" id="KQ965787">
    <property type="protein sequence ID" value="KXS12500.1"/>
    <property type="molecule type" value="Genomic_DNA"/>
</dbReference>